<evidence type="ECO:0000313" key="15">
    <source>
        <dbReference type="Proteomes" id="UP001231518"/>
    </source>
</evidence>
<keyword evidence="10 12" id="KW-0739">Sodium transport</keyword>
<reference evidence="14" key="1">
    <citation type="submission" date="2023-03" db="EMBL/GenBank/DDBJ databases">
        <title>Chromosome-level genomes of two armyworms, Mythimna separata and Mythimna loreyi, provide insights into the biosynthesis and reception of sex pheromones.</title>
        <authorList>
            <person name="Zhao H."/>
        </authorList>
    </citation>
    <scope>NUCLEOTIDE SEQUENCE</scope>
    <source>
        <strain evidence="14">BeijingLab</strain>
        <tissue evidence="14">Pupa</tissue>
    </source>
</reference>
<evidence type="ECO:0000256" key="9">
    <source>
        <dbReference type="ARBA" id="ARBA00023136"/>
    </source>
</evidence>
<comment type="subcellular location">
    <subcellularLocation>
        <location evidence="1">Membrane</location>
        <topology evidence="1">Multi-pass membrane protein</topology>
    </subcellularLocation>
</comment>
<dbReference type="GO" id="GO:0015280">
    <property type="term" value="F:ligand-gated sodium channel activity"/>
    <property type="evidence" value="ECO:0007669"/>
    <property type="project" value="TreeGrafter"/>
</dbReference>
<keyword evidence="5 12" id="KW-0812">Transmembrane</keyword>
<evidence type="ECO:0000256" key="4">
    <source>
        <dbReference type="ARBA" id="ARBA00022461"/>
    </source>
</evidence>
<organism evidence="14 15">
    <name type="scientific">Mythimna separata</name>
    <name type="common">Oriental armyworm</name>
    <name type="synonym">Pseudaletia separata</name>
    <dbReference type="NCBI Taxonomy" id="271217"/>
    <lineage>
        <taxon>Eukaryota</taxon>
        <taxon>Metazoa</taxon>
        <taxon>Ecdysozoa</taxon>
        <taxon>Arthropoda</taxon>
        <taxon>Hexapoda</taxon>
        <taxon>Insecta</taxon>
        <taxon>Pterygota</taxon>
        <taxon>Neoptera</taxon>
        <taxon>Endopterygota</taxon>
        <taxon>Lepidoptera</taxon>
        <taxon>Glossata</taxon>
        <taxon>Ditrysia</taxon>
        <taxon>Noctuoidea</taxon>
        <taxon>Noctuidae</taxon>
        <taxon>Noctuinae</taxon>
        <taxon>Hadenini</taxon>
        <taxon>Mythimna</taxon>
    </lineage>
</organism>
<keyword evidence="11 12" id="KW-0407">Ion channel</keyword>
<keyword evidence="15" id="KW-1185">Reference proteome</keyword>
<evidence type="ECO:0000256" key="7">
    <source>
        <dbReference type="ARBA" id="ARBA00023053"/>
    </source>
</evidence>
<evidence type="ECO:0000256" key="3">
    <source>
        <dbReference type="ARBA" id="ARBA00022448"/>
    </source>
</evidence>
<dbReference type="Gene3D" id="1.10.287.820">
    <property type="entry name" value="Acid-sensing ion channel domain"/>
    <property type="match status" value="1"/>
</dbReference>
<feature type="transmembrane region" description="Helical" evidence="13">
    <location>
        <begin position="398"/>
        <end position="419"/>
    </location>
</feature>
<keyword evidence="8 12" id="KW-0406">Ion transport</keyword>
<comment type="similarity">
    <text evidence="2 12">Belongs to the amiloride-sensitive sodium channel (TC 1.A.6) family.</text>
</comment>
<dbReference type="GO" id="GO:0005886">
    <property type="term" value="C:plasma membrane"/>
    <property type="evidence" value="ECO:0007669"/>
    <property type="project" value="TreeGrafter"/>
</dbReference>
<evidence type="ECO:0000256" key="6">
    <source>
        <dbReference type="ARBA" id="ARBA00022989"/>
    </source>
</evidence>
<evidence type="ECO:0000256" key="1">
    <source>
        <dbReference type="ARBA" id="ARBA00004141"/>
    </source>
</evidence>
<dbReference type="Gene3D" id="1.10.287.770">
    <property type="entry name" value="YojJ-like"/>
    <property type="match status" value="1"/>
</dbReference>
<keyword evidence="7" id="KW-0915">Sodium</keyword>
<dbReference type="EMBL" id="JARGEI010000011">
    <property type="protein sequence ID" value="KAJ8724045.1"/>
    <property type="molecule type" value="Genomic_DNA"/>
</dbReference>
<keyword evidence="4 12" id="KW-0894">Sodium channel</keyword>
<dbReference type="InterPro" id="IPR001873">
    <property type="entry name" value="ENaC"/>
</dbReference>
<dbReference type="Proteomes" id="UP001231518">
    <property type="component" value="Chromosome 20"/>
</dbReference>
<feature type="transmembrane region" description="Helical" evidence="13">
    <location>
        <begin position="439"/>
        <end position="461"/>
    </location>
</feature>
<evidence type="ECO:0000256" key="5">
    <source>
        <dbReference type="ARBA" id="ARBA00022692"/>
    </source>
</evidence>
<evidence type="ECO:0000313" key="14">
    <source>
        <dbReference type="EMBL" id="KAJ8724045.1"/>
    </source>
</evidence>
<dbReference type="PRINTS" id="PR01078">
    <property type="entry name" value="AMINACHANNEL"/>
</dbReference>
<evidence type="ECO:0008006" key="16">
    <source>
        <dbReference type="Google" id="ProtNLM"/>
    </source>
</evidence>
<keyword evidence="3 12" id="KW-0813">Transport</keyword>
<dbReference type="AlphaFoldDB" id="A0AAD7YPH8"/>
<evidence type="ECO:0000256" key="13">
    <source>
        <dbReference type="SAM" id="Phobius"/>
    </source>
</evidence>
<accession>A0AAD7YPH8</accession>
<feature type="transmembrane region" description="Helical" evidence="13">
    <location>
        <begin position="30"/>
        <end position="55"/>
    </location>
</feature>
<evidence type="ECO:0000256" key="8">
    <source>
        <dbReference type="ARBA" id="ARBA00023065"/>
    </source>
</evidence>
<sequence>MMEHFWRLLRTYCLQSTIVGLKYFYLYPDIISRCFWAVNMISVLAMSCLLTHLLYNRFAEMPTRVTIESQFEPVVNLPYPAITLCTPNQMSISSMNYFNRSLVDGNVTIDLEAALPAILGFYEVMNGLDLNMLKHLQKLFDLNRYTIPEVMGRMPQSCDRFLRRCYLEGKHYENCSDLFKPILTIHGYCCAFNSQYMFNGKRNTLIPQFRNRTVQAVGFTNALIVVTDYDVEDAIPGTLLNAGAILVMYTDWTEFPSDDEMAVVDTRGESFHILRAVHTYCSDDVESLPVWSRKCYFEDEHHLPFFRKYRNSDCDHMCYVSAVFKACGCFPAFLPNIREDAACRITSIPCIIQVKKDMNNWLTAHQCDCPRDCVSRRYRAELTMGNFYALPYVLRNPYVGLVLNVSTSAMHFYFSNPVYMQQKQETVMSIISLASNLGGVFGLFMGCSCISVLEIFFYIYLGIRNYIRFRLEQWMRNTLKAK</sequence>
<proteinExistence type="inferred from homology"/>
<dbReference type="PANTHER" id="PTHR11690:SF288">
    <property type="entry name" value="AMILORIDE-SENSITIVE NA+ CHANNEL-RELATED"/>
    <property type="match status" value="1"/>
</dbReference>
<gene>
    <name evidence="14" type="ORF">PYW07_008025</name>
</gene>
<evidence type="ECO:0000256" key="2">
    <source>
        <dbReference type="ARBA" id="ARBA00007193"/>
    </source>
</evidence>
<dbReference type="Pfam" id="PF00858">
    <property type="entry name" value="ASC"/>
    <property type="match status" value="1"/>
</dbReference>
<evidence type="ECO:0000256" key="12">
    <source>
        <dbReference type="RuleBase" id="RU000679"/>
    </source>
</evidence>
<evidence type="ECO:0000256" key="11">
    <source>
        <dbReference type="ARBA" id="ARBA00023303"/>
    </source>
</evidence>
<name>A0AAD7YPH8_MYTSE</name>
<keyword evidence="9 13" id="KW-0472">Membrane</keyword>
<comment type="caution">
    <text evidence="14">The sequence shown here is derived from an EMBL/GenBank/DDBJ whole genome shotgun (WGS) entry which is preliminary data.</text>
</comment>
<dbReference type="PANTHER" id="PTHR11690">
    <property type="entry name" value="AMILORIDE-SENSITIVE SODIUM CHANNEL-RELATED"/>
    <property type="match status" value="1"/>
</dbReference>
<evidence type="ECO:0000256" key="10">
    <source>
        <dbReference type="ARBA" id="ARBA00023201"/>
    </source>
</evidence>
<keyword evidence="6 13" id="KW-1133">Transmembrane helix</keyword>
<protein>
    <recommendedName>
        <fullName evidence="16">Sodium channel protein Nach</fullName>
    </recommendedName>
</protein>